<dbReference type="EMBL" id="ML769782">
    <property type="protein sequence ID" value="KAE9387750.1"/>
    <property type="molecule type" value="Genomic_DNA"/>
</dbReference>
<evidence type="ECO:0000313" key="3">
    <source>
        <dbReference type="Proteomes" id="UP000799118"/>
    </source>
</evidence>
<organism evidence="2 3">
    <name type="scientific">Gymnopus androsaceus JB14</name>
    <dbReference type="NCBI Taxonomy" id="1447944"/>
    <lineage>
        <taxon>Eukaryota</taxon>
        <taxon>Fungi</taxon>
        <taxon>Dikarya</taxon>
        <taxon>Basidiomycota</taxon>
        <taxon>Agaricomycotina</taxon>
        <taxon>Agaricomycetes</taxon>
        <taxon>Agaricomycetidae</taxon>
        <taxon>Agaricales</taxon>
        <taxon>Marasmiineae</taxon>
        <taxon>Omphalotaceae</taxon>
        <taxon>Gymnopus</taxon>
    </lineage>
</organism>
<evidence type="ECO:0000256" key="1">
    <source>
        <dbReference type="SAM" id="MobiDB-lite"/>
    </source>
</evidence>
<keyword evidence="3" id="KW-1185">Reference proteome</keyword>
<feature type="region of interest" description="Disordered" evidence="1">
    <location>
        <begin position="86"/>
        <end position="111"/>
    </location>
</feature>
<dbReference type="Proteomes" id="UP000799118">
    <property type="component" value="Unassembled WGS sequence"/>
</dbReference>
<feature type="region of interest" description="Disordered" evidence="1">
    <location>
        <begin position="1"/>
        <end position="28"/>
    </location>
</feature>
<dbReference type="AlphaFoldDB" id="A0A6A4GR26"/>
<gene>
    <name evidence="2" type="ORF">BT96DRAFT_1004823</name>
</gene>
<reference evidence="2" key="1">
    <citation type="journal article" date="2019" name="Environ. Microbiol.">
        <title>Fungal ecological strategies reflected in gene transcription - a case study of two litter decomposers.</title>
        <authorList>
            <person name="Barbi F."/>
            <person name="Kohler A."/>
            <person name="Barry K."/>
            <person name="Baskaran P."/>
            <person name="Daum C."/>
            <person name="Fauchery L."/>
            <person name="Ihrmark K."/>
            <person name="Kuo A."/>
            <person name="LaButti K."/>
            <person name="Lipzen A."/>
            <person name="Morin E."/>
            <person name="Grigoriev I.V."/>
            <person name="Henrissat B."/>
            <person name="Lindahl B."/>
            <person name="Martin F."/>
        </authorList>
    </citation>
    <scope>NUCLEOTIDE SEQUENCE</scope>
    <source>
        <strain evidence="2">JB14</strain>
    </source>
</reference>
<protein>
    <submittedName>
        <fullName evidence="2">Uncharacterized protein</fullName>
    </submittedName>
</protein>
<sequence>MIHTARIGYSPSPPALATPDFQVDAPDGPSSSMRIAWAYCRPSSPDRPNLLREALEEEGLADKVDWARVRKVAGVLEDVVDVYPDAEKDGIGSGRRERSHSHDGRGLMERMSIDLYSNGRAPRIRSKL</sequence>
<proteinExistence type="predicted"/>
<name>A0A6A4GR26_9AGAR</name>
<evidence type="ECO:0000313" key="2">
    <source>
        <dbReference type="EMBL" id="KAE9387750.1"/>
    </source>
</evidence>
<accession>A0A6A4GR26</accession>